<evidence type="ECO:0000256" key="1">
    <source>
        <dbReference type="SAM" id="Coils"/>
    </source>
</evidence>
<dbReference type="RefSeq" id="WP_140837318.1">
    <property type="nucleotide sequence ID" value="NZ_CAXLJE010000016.1"/>
</dbReference>
<organism evidence="2 3">
    <name type="scientific">Weissella paramesenteroides</name>
    <name type="common">Leuconostoc paramesenteroides</name>
    <dbReference type="NCBI Taxonomy" id="1249"/>
    <lineage>
        <taxon>Bacteria</taxon>
        <taxon>Bacillati</taxon>
        <taxon>Bacillota</taxon>
        <taxon>Bacilli</taxon>
        <taxon>Lactobacillales</taxon>
        <taxon>Lactobacillaceae</taxon>
        <taxon>Weissella</taxon>
    </lineage>
</organism>
<name>A0A5M9EGZ3_WEIPA</name>
<evidence type="ECO:0000313" key="3">
    <source>
        <dbReference type="Proteomes" id="UP001215461"/>
    </source>
</evidence>
<comment type="caution">
    <text evidence="2">The sequence shown here is derived from an EMBL/GenBank/DDBJ whole genome shotgun (WGS) entry which is preliminary data.</text>
</comment>
<protein>
    <submittedName>
        <fullName evidence="2">Uncharacterized protein</fullName>
    </submittedName>
</protein>
<dbReference type="AlphaFoldDB" id="A0A5M9EGZ3"/>
<keyword evidence="1" id="KW-0175">Coiled coil</keyword>
<proteinExistence type="predicted"/>
<dbReference type="Proteomes" id="UP001215461">
    <property type="component" value="Unassembled WGS sequence"/>
</dbReference>
<gene>
    <name evidence="2" type="ORF">G9403_10705</name>
</gene>
<dbReference type="EMBL" id="JAANXN010000023">
    <property type="protein sequence ID" value="MDF8372073.1"/>
    <property type="molecule type" value="Genomic_DNA"/>
</dbReference>
<sequence>MKITMEEQVKQLVDALHEAQQEADKWRTGAEIYEAQATELQETMQLMAEEIDQLRKENEQLHQVAKQQGQSTLLTPTQQPEIAKQELARHKIIEDALVNKIQQLEYDLANR</sequence>
<reference evidence="2 3" key="1">
    <citation type="submission" date="2020-03" db="EMBL/GenBank/DDBJ databases">
        <title>Comparative genomics of Weissella paramesenteroides.</title>
        <authorList>
            <person name="Kant R."/>
            <person name="Takala T."/>
            <person name="Saris P."/>
        </authorList>
    </citation>
    <scope>NUCLEOTIDE SEQUENCE [LARGE SCALE GENOMIC DNA]</scope>
    <source>
        <strain evidence="2 3">SJ27-4</strain>
    </source>
</reference>
<accession>A0A5M9EGZ3</accession>
<feature type="coiled-coil region" evidence="1">
    <location>
        <begin position="2"/>
        <end position="71"/>
    </location>
</feature>
<evidence type="ECO:0000313" key="2">
    <source>
        <dbReference type="EMBL" id="MDF8372073.1"/>
    </source>
</evidence>